<evidence type="ECO:0000256" key="1">
    <source>
        <dbReference type="ARBA" id="ARBA00000085"/>
    </source>
</evidence>
<evidence type="ECO:0000256" key="2">
    <source>
        <dbReference type="ARBA" id="ARBA00012438"/>
    </source>
</evidence>
<organism evidence="8 9">
    <name type="scientific">Mucilaginibacter frigoritolerans</name>
    <dbReference type="NCBI Taxonomy" id="652788"/>
    <lineage>
        <taxon>Bacteria</taxon>
        <taxon>Pseudomonadati</taxon>
        <taxon>Bacteroidota</taxon>
        <taxon>Sphingobacteriia</taxon>
        <taxon>Sphingobacteriales</taxon>
        <taxon>Sphingobacteriaceae</taxon>
        <taxon>Mucilaginibacter</taxon>
    </lineage>
</organism>
<dbReference type="InterPro" id="IPR050351">
    <property type="entry name" value="BphY/WalK/GraS-like"/>
</dbReference>
<keyword evidence="5" id="KW-0418">Kinase</keyword>
<dbReference type="GO" id="GO:0005886">
    <property type="term" value="C:plasma membrane"/>
    <property type="evidence" value="ECO:0007669"/>
    <property type="project" value="TreeGrafter"/>
</dbReference>
<dbReference type="PRINTS" id="PR00344">
    <property type="entry name" value="BCTRLSENSOR"/>
</dbReference>
<dbReference type="InterPro" id="IPR003594">
    <property type="entry name" value="HATPase_dom"/>
</dbReference>
<feature type="domain" description="Histidine kinase" evidence="7">
    <location>
        <begin position="177"/>
        <end position="390"/>
    </location>
</feature>
<dbReference type="GO" id="GO:0016036">
    <property type="term" value="P:cellular response to phosphate starvation"/>
    <property type="evidence" value="ECO:0007669"/>
    <property type="project" value="TreeGrafter"/>
</dbReference>
<dbReference type="InterPro" id="IPR005467">
    <property type="entry name" value="His_kinase_dom"/>
</dbReference>
<dbReference type="SMART" id="SM00387">
    <property type="entry name" value="HATPase_c"/>
    <property type="match status" value="1"/>
</dbReference>
<evidence type="ECO:0000256" key="5">
    <source>
        <dbReference type="ARBA" id="ARBA00022777"/>
    </source>
</evidence>
<dbReference type="EMBL" id="VLLI01000002">
    <property type="protein sequence ID" value="TWJ03596.1"/>
    <property type="molecule type" value="Genomic_DNA"/>
</dbReference>
<dbReference type="PANTHER" id="PTHR45453:SF1">
    <property type="entry name" value="PHOSPHATE REGULON SENSOR PROTEIN PHOR"/>
    <property type="match status" value="1"/>
</dbReference>
<accession>A0A562UCL6</accession>
<dbReference type="PANTHER" id="PTHR45453">
    <property type="entry name" value="PHOSPHATE REGULON SENSOR PROTEIN PHOR"/>
    <property type="match status" value="1"/>
</dbReference>
<evidence type="ECO:0000259" key="7">
    <source>
        <dbReference type="PROSITE" id="PS50109"/>
    </source>
</evidence>
<dbReference type="GO" id="GO:0000155">
    <property type="term" value="F:phosphorelay sensor kinase activity"/>
    <property type="evidence" value="ECO:0007669"/>
    <property type="project" value="InterPro"/>
</dbReference>
<dbReference type="CDD" id="cd00082">
    <property type="entry name" value="HisKA"/>
    <property type="match status" value="1"/>
</dbReference>
<name>A0A562UCL6_9SPHI</name>
<keyword evidence="3" id="KW-0597">Phosphoprotein</keyword>
<dbReference type="SUPFAM" id="SSF47384">
    <property type="entry name" value="Homodimeric domain of signal transducing histidine kinase"/>
    <property type="match status" value="1"/>
</dbReference>
<dbReference type="PROSITE" id="PS50109">
    <property type="entry name" value="HIS_KIN"/>
    <property type="match status" value="1"/>
</dbReference>
<dbReference type="InterPro" id="IPR036097">
    <property type="entry name" value="HisK_dim/P_sf"/>
</dbReference>
<protein>
    <recommendedName>
        <fullName evidence="2">histidine kinase</fullName>
        <ecNumber evidence="2">2.7.13.3</ecNumber>
    </recommendedName>
</protein>
<dbReference type="GO" id="GO:0004721">
    <property type="term" value="F:phosphoprotein phosphatase activity"/>
    <property type="evidence" value="ECO:0007669"/>
    <property type="project" value="TreeGrafter"/>
</dbReference>
<dbReference type="Pfam" id="PF02518">
    <property type="entry name" value="HATPase_c"/>
    <property type="match status" value="1"/>
</dbReference>
<dbReference type="Pfam" id="PF00512">
    <property type="entry name" value="HisKA"/>
    <property type="match status" value="1"/>
</dbReference>
<dbReference type="Gene3D" id="1.10.287.130">
    <property type="match status" value="1"/>
</dbReference>
<gene>
    <name evidence="8" type="ORF">JN11_01143</name>
</gene>
<evidence type="ECO:0000256" key="6">
    <source>
        <dbReference type="ARBA" id="ARBA00023012"/>
    </source>
</evidence>
<keyword evidence="9" id="KW-1185">Reference proteome</keyword>
<dbReference type="AlphaFoldDB" id="A0A562UCL6"/>
<reference evidence="8 9" key="1">
    <citation type="submission" date="2019-07" db="EMBL/GenBank/DDBJ databases">
        <title>Genomic Encyclopedia of Archaeal and Bacterial Type Strains, Phase II (KMG-II): from individual species to whole genera.</title>
        <authorList>
            <person name="Goeker M."/>
        </authorList>
    </citation>
    <scope>NUCLEOTIDE SEQUENCE [LARGE SCALE GENOMIC DNA]</scope>
    <source>
        <strain evidence="8 9">ATCC BAA-1854</strain>
    </source>
</reference>
<proteinExistence type="predicted"/>
<keyword evidence="4" id="KW-0808">Transferase</keyword>
<dbReference type="CDD" id="cd00075">
    <property type="entry name" value="HATPase"/>
    <property type="match status" value="1"/>
</dbReference>
<dbReference type="InterPro" id="IPR036890">
    <property type="entry name" value="HATPase_C_sf"/>
</dbReference>
<evidence type="ECO:0000313" key="9">
    <source>
        <dbReference type="Proteomes" id="UP000317010"/>
    </source>
</evidence>
<dbReference type="Proteomes" id="UP000317010">
    <property type="component" value="Unassembled WGS sequence"/>
</dbReference>
<dbReference type="Gene3D" id="3.30.565.10">
    <property type="entry name" value="Histidine kinase-like ATPase, C-terminal domain"/>
    <property type="match status" value="1"/>
</dbReference>
<dbReference type="SUPFAM" id="SSF55874">
    <property type="entry name" value="ATPase domain of HSP90 chaperone/DNA topoisomerase II/histidine kinase"/>
    <property type="match status" value="1"/>
</dbReference>
<dbReference type="InterPro" id="IPR004358">
    <property type="entry name" value="Sig_transdc_His_kin-like_C"/>
</dbReference>
<keyword evidence="6" id="KW-0902">Two-component regulatory system</keyword>
<evidence type="ECO:0000256" key="3">
    <source>
        <dbReference type="ARBA" id="ARBA00022553"/>
    </source>
</evidence>
<dbReference type="EC" id="2.7.13.3" evidence="2"/>
<sequence length="390" mass="44060">METQRHQIINDTPKQMSFFNKKEVSPINNEFNTSTICCQAEEDSPFTVADLKDLMAYNELGCWKLNILTQQISLCPVSIRLLGLRTGVQINLSTITRQLINLNALGIIESFRSACQNHTQVEKVIKVNIGESNTATWLKITGSLFYSNGIAVKVMGTITDITTVKNEEFQRKDLMAFLSHELRTPLSIAKLYVQHSYKIVKKEKVNELANNLAKADYQTERMVNMIDNFLTLSHMENSKLIVQPKGFDLTDTISEIIKDMAFMYPGRVFKMESENHVKVNADKDKIIQVLINYLNNAVKYSPADTPISISCRKIGDQIRVGVSDKGPGISTDNQKHLFNRYSRVHDENNIRVKGFGLGLFLSREIIESHGGKVWVQSEPGEGSTFGFTLK</sequence>
<comment type="caution">
    <text evidence="8">The sequence shown here is derived from an EMBL/GenBank/DDBJ whole genome shotgun (WGS) entry which is preliminary data.</text>
</comment>
<comment type="catalytic activity">
    <reaction evidence="1">
        <text>ATP + protein L-histidine = ADP + protein N-phospho-L-histidine.</text>
        <dbReference type="EC" id="2.7.13.3"/>
    </reaction>
</comment>
<evidence type="ECO:0000256" key="4">
    <source>
        <dbReference type="ARBA" id="ARBA00022679"/>
    </source>
</evidence>
<dbReference type="FunFam" id="3.30.565.10:FF:000006">
    <property type="entry name" value="Sensor histidine kinase WalK"/>
    <property type="match status" value="1"/>
</dbReference>
<dbReference type="OrthoDB" id="9781208at2"/>
<dbReference type="RefSeq" id="WP_144910450.1">
    <property type="nucleotide sequence ID" value="NZ_VLLI01000002.1"/>
</dbReference>
<dbReference type="SMART" id="SM00388">
    <property type="entry name" value="HisKA"/>
    <property type="match status" value="1"/>
</dbReference>
<dbReference type="InterPro" id="IPR003661">
    <property type="entry name" value="HisK_dim/P_dom"/>
</dbReference>
<evidence type="ECO:0000313" key="8">
    <source>
        <dbReference type="EMBL" id="TWJ03596.1"/>
    </source>
</evidence>